<dbReference type="AlphaFoldDB" id="A0A6N2AKQ7"/>
<feature type="transmembrane region" description="Helical" evidence="1">
    <location>
        <begin position="12"/>
        <end position="30"/>
    </location>
</feature>
<accession>A0A6N2AKQ7</accession>
<sequence length="62" mass="6661">MSPSKDARSISVVHLVCPAGFLGILCLNFIPPAVPSSLGFLNFEKGLVFLFLPSTFSPRINP</sequence>
<comment type="caution">
    <text evidence="2">The sequence shown here is derived from an EMBL/GenBank/DDBJ whole genome shotgun (WGS) entry which is preliminary data.</text>
</comment>
<proteinExistence type="predicted"/>
<gene>
    <name evidence="2" type="ORF">EJD97_008340</name>
</gene>
<keyword evidence="1" id="KW-1133">Transmembrane helix</keyword>
<evidence type="ECO:0000313" key="2">
    <source>
        <dbReference type="EMBL" id="TMW81691.1"/>
    </source>
</evidence>
<keyword evidence="1" id="KW-0472">Membrane</keyword>
<reference evidence="2" key="1">
    <citation type="submission" date="2019-05" db="EMBL/GenBank/DDBJ databases">
        <title>The de novo reference genome and transcriptome assemblies of the wild tomato species Solanum chilense.</title>
        <authorList>
            <person name="Stam R."/>
            <person name="Nosenko T."/>
            <person name="Hoerger A.C."/>
            <person name="Stephan W."/>
            <person name="Seidel M.A."/>
            <person name="Kuhn J.M.M."/>
            <person name="Haberer G."/>
            <person name="Tellier A."/>
        </authorList>
    </citation>
    <scope>NUCLEOTIDE SEQUENCE</scope>
    <source>
        <tissue evidence="2">Mature leaves</tissue>
    </source>
</reference>
<keyword evidence="1" id="KW-0812">Transmembrane</keyword>
<protein>
    <submittedName>
        <fullName evidence="2">Uncharacterized protein</fullName>
    </submittedName>
</protein>
<organism evidence="2">
    <name type="scientific">Solanum chilense</name>
    <name type="common">Tomato</name>
    <name type="synonym">Lycopersicon chilense</name>
    <dbReference type="NCBI Taxonomy" id="4083"/>
    <lineage>
        <taxon>Eukaryota</taxon>
        <taxon>Viridiplantae</taxon>
        <taxon>Streptophyta</taxon>
        <taxon>Embryophyta</taxon>
        <taxon>Tracheophyta</taxon>
        <taxon>Spermatophyta</taxon>
        <taxon>Magnoliopsida</taxon>
        <taxon>eudicotyledons</taxon>
        <taxon>Gunneridae</taxon>
        <taxon>Pentapetalae</taxon>
        <taxon>asterids</taxon>
        <taxon>lamiids</taxon>
        <taxon>Solanales</taxon>
        <taxon>Solanaceae</taxon>
        <taxon>Solanoideae</taxon>
        <taxon>Solaneae</taxon>
        <taxon>Solanum</taxon>
        <taxon>Solanum subgen. Lycopersicon</taxon>
    </lineage>
</organism>
<name>A0A6N2AKQ7_SOLCI</name>
<evidence type="ECO:0000256" key="1">
    <source>
        <dbReference type="SAM" id="Phobius"/>
    </source>
</evidence>
<dbReference type="EMBL" id="RXGB01022287">
    <property type="protein sequence ID" value="TMW81691.1"/>
    <property type="molecule type" value="Genomic_DNA"/>
</dbReference>
<feature type="non-terminal residue" evidence="2">
    <location>
        <position position="62"/>
    </location>
</feature>